<evidence type="ECO:0000313" key="7">
    <source>
        <dbReference type="Proteomes" id="UP000032545"/>
    </source>
</evidence>
<evidence type="ECO:0000313" key="6">
    <source>
        <dbReference type="EMBL" id="KJE22525.1"/>
    </source>
</evidence>
<keyword evidence="1" id="KW-0805">Transcription regulation</keyword>
<dbReference type="AlphaFoldDB" id="A0A0D8BEN8"/>
<accession>A0A0D8BEN8</accession>
<gene>
    <name evidence="6" type="ORF">FF36_03217</name>
</gene>
<dbReference type="PANTHER" id="PTHR30055">
    <property type="entry name" value="HTH-TYPE TRANSCRIPTIONAL REGULATOR RUTR"/>
    <property type="match status" value="1"/>
</dbReference>
<protein>
    <submittedName>
        <fullName evidence="6">Transcriptional regulator, TetR family</fullName>
    </submittedName>
</protein>
<dbReference type="PATRIC" id="fig|1502723.3.peg.2625"/>
<dbReference type="Gene3D" id="1.10.357.10">
    <property type="entry name" value="Tetracycline Repressor, domain 2"/>
    <property type="match status" value="1"/>
</dbReference>
<dbReference type="PANTHER" id="PTHR30055:SF234">
    <property type="entry name" value="HTH-TYPE TRANSCRIPTIONAL REGULATOR BETI"/>
    <property type="match status" value="1"/>
</dbReference>
<keyword evidence="2 4" id="KW-0238">DNA-binding</keyword>
<evidence type="ECO:0000256" key="3">
    <source>
        <dbReference type="ARBA" id="ARBA00023163"/>
    </source>
</evidence>
<feature type="domain" description="HTH tetR-type" evidence="5">
    <location>
        <begin position="34"/>
        <end position="94"/>
    </location>
</feature>
<dbReference type="Pfam" id="PF00440">
    <property type="entry name" value="TetR_N"/>
    <property type="match status" value="1"/>
</dbReference>
<sequence length="217" mass="23965">MDDPPAVDAVDAIDSAKTADAVDAAPRTMGRRAARTRGLILDASRRLFLERGYAGTRVNNITDACGISRAGFYTYFRDKREIFDTLGEATYHEILQVIALWEAMPRPCTHADVATWVWQYFAFMDRHGAFILSAQSGPGDQAVGSARTKMELRVVWLLGVHLRGRQRTPTDAPEALGLAVQSMMDRAWYHCHGQHLPVDDTDVVATIAGFIMAVLTA</sequence>
<dbReference type="EMBL" id="JYFN01000023">
    <property type="protein sequence ID" value="KJE22525.1"/>
    <property type="molecule type" value="Genomic_DNA"/>
</dbReference>
<evidence type="ECO:0000256" key="4">
    <source>
        <dbReference type="PROSITE-ProRule" id="PRU00335"/>
    </source>
</evidence>
<name>A0A0D8BEN8_9ACTN</name>
<dbReference type="InterPro" id="IPR009057">
    <property type="entry name" value="Homeodomain-like_sf"/>
</dbReference>
<evidence type="ECO:0000256" key="2">
    <source>
        <dbReference type="ARBA" id="ARBA00023125"/>
    </source>
</evidence>
<organism evidence="6 7">
    <name type="scientific">Frankia torreyi</name>
    <dbReference type="NCBI Taxonomy" id="1856"/>
    <lineage>
        <taxon>Bacteria</taxon>
        <taxon>Bacillati</taxon>
        <taxon>Actinomycetota</taxon>
        <taxon>Actinomycetes</taxon>
        <taxon>Frankiales</taxon>
        <taxon>Frankiaceae</taxon>
        <taxon>Frankia</taxon>
    </lineage>
</organism>
<feature type="DNA-binding region" description="H-T-H motif" evidence="4">
    <location>
        <begin position="57"/>
        <end position="76"/>
    </location>
</feature>
<dbReference type="InterPro" id="IPR050109">
    <property type="entry name" value="HTH-type_TetR-like_transc_reg"/>
</dbReference>
<dbReference type="PRINTS" id="PR00455">
    <property type="entry name" value="HTHTETR"/>
</dbReference>
<evidence type="ECO:0000259" key="5">
    <source>
        <dbReference type="PROSITE" id="PS50977"/>
    </source>
</evidence>
<evidence type="ECO:0000256" key="1">
    <source>
        <dbReference type="ARBA" id="ARBA00023015"/>
    </source>
</evidence>
<dbReference type="GO" id="GO:0003700">
    <property type="term" value="F:DNA-binding transcription factor activity"/>
    <property type="evidence" value="ECO:0007669"/>
    <property type="project" value="TreeGrafter"/>
</dbReference>
<dbReference type="SUPFAM" id="SSF46689">
    <property type="entry name" value="Homeodomain-like"/>
    <property type="match status" value="1"/>
</dbReference>
<keyword evidence="3" id="KW-0804">Transcription</keyword>
<dbReference type="Proteomes" id="UP000032545">
    <property type="component" value="Unassembled WGS sequence"/>
</dbReference>
<dbReference type="InterPro" id="IPR001647">
    <property type="entry name" value="HTH_TetR"/>
</dbReference>
<keyword evidence="7" id="KW-1185">Reference proteome</keyword>
<reference evidence="7" key="1">
    <citation type="submission" date="2015-02" db="EMBL/GenBank/DDBJ databases">
        <title>Draft Genome of Frankia sp. CpI1-S.</title>
        <authorList>
            <person name="Oshone R.T."/>
            <person name="Ngom M."/>
            <person name="Ghodhbane-Gtari F."/>
            <person name="Gtari M."/>
            <person name="Morris K."/>
            <person name="Thomas K."/>
            <person name="Sen A."/>
            <person name="Tisa L.S."/>
        </authorList>
    </citation>
    <scope>NUCLEOTIDE SEQUENCE [LARGE SCALE GENOMIC DNA]</scope>
    <source>
        <strain evidence="7">CpI1-S</strain>
    </source>
</reference>
<proteinExistence type="predicted"/>
<comment type="caution">
    <text evidence="6">The sequence shown here is derived from an EMBL/GenBank/DDBJ whole genome shotgun (WGS) entry which is preliminary data.</text>
</comment>
<dbReference type="OrthoDB" id="158903at2"/>
<reference evidence="6 7" key="2">
    <citation type="journal article" date="2016" name="Genome Announc.">
        <title>Permanent Draft Genome Sequences for Two Variants of Frankia sp. Strain CpI1, the First Frankia Strain Isolated from Root Nodules of Comptonia peregrina.</title>
        <authorList>
            <person name="Oshone R."/>
            <person name="Hurst S.G.IV."/>
            <person name="Abebe-Akele F."/>
            <person name="Simpson S."/>
            <person name="Morris K."/>
            <person name="Thomas W.K."/>
            <person name="Tisa L.S."/>
        </authorList>
    </citation>
    <scope>NUCLEOTIDE SEQUENCE [LARGE SCALE GENOMIC DNA]</scope>
    <source>
        <strain evidence="7">CpI1-S</strain>
    </source>
</reference>
<dbReference type="GO" id="GO:0000976">
    <property type="term" value="F:transcription cis-regulatory region binding"/>
    <property type="evidence" value="ECO:0007669"/>
    <property type="project" value="TreeGrafter"/>
</dbReference>
<dbReference type="PROSITE" id="PS50977">
    <property type="entry name" value="HTH_TETR_2"/>
    <property type="match status" value="1"/>
</dbReference>